<dbReference type="GO" id="GO:0006935">
    <property type="term" value="P:chemotaxis"/>
    <property type="evidence" value="ECO:0007669"/>
    <property type="project" value="UniProtKB-KW"/>
</dbReference>
<reference evidence="3" key="1">
    <citation type="submission" date="2020-12" db="EMBL/GenBank/DDBJ databases">
        <title>Geomonas sp. Red875, isolated from river sediment.</title>
        <authorList>
            <person name="Xu Z."/>
            <person name="Zhang Z."/>
            <person name="Masuda Y."/>
            <person name="Itoh H."/>
            <person name="Senoo K."/>
        </authorList>
    </citation>
    <scope>NUCLEOTIDE SEQUENCE</scope>
    <source>
        <strain evidence="3">Red875</strain>
    </source>
</reference>
<dbReference type="InterPro" id="IPR038756">
    <property type="entry name" value="CheX-like"/>
</dbReference>
<evidence type="ECO:0000256" key="1">
    <source>
        <dbReference type="ARBA" id="ARBA00022500"/>
    </source>
</evidence>
<dbReference type="RefSeq" id="WP_199383456.1">
    <property type="nucleotide sequence ID" value="NZ_JAEMHM010000005.1"/>
</dbReference>
<proteinExistence type="predicted"/>
<dbReference type="InterPro" id="IPR028976">
    <property type="entry name" value="CheC-like_sf"/>
</dbReference>
<dbReference type="Proteomes" id="UP000636888">
    <property type="component" value="Unassembled WGS sequence"/>
</dbReference>
<keyword evidence="1" id="KW-0145">Chemotaxis</keyword>
<dbReference type="CDD" id="cd17906">
    <property type="entry name" value="CheX"/>
    <property type="match status" value="1"/>
</dbReference>
<dbReference type="SUPFAM" id="SSF103039">
    <property type="entry name" value="CheC-like"/>
    <property type="match status" value="1"/>
</dbReference>
<dbReference type="Pfam" id="PF13690">
    <property type="entry name" value="CheX"/>
    <property type="match status" value="1"/>
</dbReference>
<evidence type="ECO:0000313" key="4">
    <source>
        <dbReference type="Proteomes" id="UP000636888"/>
    </source>
</evidence>
<keyword evidence="4" id="KW-1185">Reference proteome</keyword>
<gene>
    <name evidence="3" type="ORF">JFN93_07855</name>
</gene>
<protein>
    <submittedName>
        <fullName evidence="3">Chemotaxis protein CheX</fullName>
    </submittedName>
</protein>
<dbReference type="InterPro" id="IPR028051">
    <property type="entry name" value="CheX-like_dom"/>
</dbReference>
<dbReference type="Gene3D" id="3.40.1550.10">
    <property type="entry name" value="CheC-like"/>
    <property type="match status" value="1"/>
</dbReference>
<dbReference type="AlphaFoldDB" id="A0A8J7M0D5"/>
<name>A0A8J7M0D5_9BACT</name>
<evidence type="ECO:0000313" key="3">
    <source>
        <dbReference type="EMBL" id="MBJ6724617.1"/>
    </source>
</evidence>
<evidence type="ECO:0000259" key="2">
    <source>
        <dbReference type="Pfam" id="PF13690"/>
    </source>
</evidence>
<accession>A0A8J7M0D5</accession>
<comment type="caution">
    <text evidence="3">The sequence shown here is derived from an EMBL/GenBank/DDBJ whole genome shotgun (WGS) entry which is preliminary data.</text>
</comment>
<dbReference type="EMBL" id="JAEMHM010000005">
    <property type="protein sequence ID" value="MBJ6724617.1"/>
    <property type="molecule type" value="Genomic_DNA"/>
</dbReference>
<organism evidence="3 4">
    <name type="scientific">Geomesophilobacter sediminis</name>
    <dbReference type="NCBI Taxonomy" id="2798584"/>
    <lineage>
        <taxon>Bacteria</taxon>
        <taxon>Pseudomonadati</taxon>
        <taxon>Thermodesulfobacteriota</taxon>
        <taxon>Desulfuromonadia</taxon>
        <taxon>Geobacterales</taxon>
        <taxon>Geobacteraceae</taxon>
        <taxon>Geomesophilobacter</taxon>
    </lineage>
</organism>
<dbReference type="PANTHER" id="PTHR39452">
    <property type="entry name" value="CHEY-P PHOSPHATASE CHEX"/>
    <property type="match status" value="1"/>
</dbReference>
<feature type="domain" description="Chemotaxis phosphatase CheX-like" evidence="2">
    <location>
        <begin position="55"/>
        <end position="151"/>
    </location>
</feature>
<dbReference type="PANTHER" id="PTHR39452:SF1">
    <property type="entry name" value="CHEY-P PHOSPHATASE CHEX"/>
    <property type="match status" value="1"/>
</dbReference>
<sequence length="167" mass="17954">MLSEATCQWLGIDGDELKKLICQDVKEIFLTMVNVGDVEPVAMSGPVETRFTDCVTAMVGFAGYFNGVVSVHASDQLAMKFTSQMLGIDVDEVGEDVIDALGEIANMIGGSFKHHLSRGGEEVKLSTPSVITGKEYFINAVAQTEAIPLSFKTGGTEFVVSVLIQRD</sequence>